<evidence type="ECO:0000256" key="5">
    <source>
        <dbReference type="ARBA" id="ARBA00031248"/>
    </source>
</evidence>
<evidence type="ECO:0000256" key="6">
    <source>
        <dbReference type="ARBA" id="ARBA00032248"/>
    </source>
</evidence>
<evidence type="ECO:0000259" key="9">
    <source>
        <dbReference type="Pfam" id="PF00149"/>
    </source>
</evidence>
<sequence length="267" mass="30606">MNYVVGDIQGCYKGLKRLLKKIKFQPGKDTLWAAGDLVARGEDSLSTLAFLYDLGDNFKTVLGNHDLHLLAIHSGVKASKRADKLEKLLASKDVDKYTDWLRHQPLARRINDNTLLCHAGLYPSWSTDKAIRLSKEVEEKLQSKHFKRFLPHMYSSEAVCWKEAKDSKKRLTFVINAMTRMRYLSPQLALDFEEKCAPELARSPLLPWFDVNNKKMKPDECVVFGHWASLNGKTNKSNYIGLDTGYVWGNKMTVWCLETREKMAIHA</sequence>
<dbReference type="RefSeq" id="WP_124028391.1">
    <property type="nucleotide sequence ID" value="NZ_JBHRSN010000007.1"/>
</dbReference>
<dbReference type="NCBIfam" id="TIGR00668">
    <property type="entry name" value="apaH"/>
    <property type="match status" value="1"/>
</dbReference>
<comment type="function">
    <text evidence="1">Hydrolyzes diadenosine 5',5'''-P1,P4-tetraphosphate to yield ADP.</text>
</comment>
<dbReference type="PRINTS" id="PR00114">
    <property type="entry name" value="STPHPHTASE"/>
</dbReference>
<evidence type="ECO:0000256" key="7">
    <source>
        <dbReference type="ARBA" id="ARBA00033210"/>
    </source>
</evidence>
<dbReference type="EMBL" id="RPOK01000004">
    <property type="protein sequence ID" value="RPJ65760.1"/>
    <property type="molecule type" value="Genomic_DNA"/>
</dbReference>
<evidence type="ECO:0000256" key="2">
    <source>
        <dbReference type="ARBA" id="ARBA00005419"/>
    </source>
</evidence>
<dbReference type="PANTHER" id="PTHR40942">
    <property type="match status" value="1"/>
</dbReference>
<dbReference type="GO" id="GO:0008803">
    <property type="term" value="F:bis(5'-nucleosyl)-tetraphosphatase (symmetrical) activity"/>
    <property type="evidence" value="ECO:0007669"/>
    <property type="project" value="UniProtKB-EC"/>
</dbReference>
<keyword evidence="11" id="KW-1185">Reference proteome</keyword>
<dbReference type="OrthoDB" id="9807890at2"/>
<evidence type="ECO:0000256" key="1">
    <source>
        <dbReference type="ARBA" id="ARBA00003413"/>
    </source>
</evidence>
<accession>A0A3N5XYQ5</accession>
<dbReference type="EC" id="3.6.1.41" evidence="3"/>
<feature type="domain" description="Calcineurin-like phosphoesterase" evidence="9">
    <location>
        <begin position="4"/>
        <end position="152"/>
    </location>
</feature>
<comment type="caution">
    <text evidence="10">The sequence shown here is derived from an EMBL/GenBank/DDBJ whole genome shotgun (WGS) entry which is preliminary data.</text>
</comment>
<dbReference type="InterPro" id="IPR004843">
    <property type="entry name" value="Calcineurin-like_PHP"/>
</dbReference>
<dbReference type="InterPro" id="IPR004617">
    <property type="entry name" value="ApaH"/>
</dbReference>
<comment type="similarity">
    <text evidence="2">Belongs to the Ap4A hydrolase family.</text>
</comment>
<dbReference type="SUPFAM" id="SSF56300">
    <property type="entry name" value="Metallo-dependent phosphatases"/>
    <property type="match status" value="1"/>
</dbReference>
<dbReference type="InterPro" id="IPR029052">
    <property type="entry name" value="Metallo-depent_PP-like"/>
</dbReference>
<dbReference type="PANTHER" id="PTHR40942:SF4">
    <property type="entry name" value="CYTOCHROME C5"/>
    <property type="match status" value="1"/>
</dbReference>
<dbReference type="Gene3D" id="3.60.21.10">
    <property type="match status" value="1"/>
</dbReference>
<evidence type="ECO:0000313" key="11">
    <source>
        <dbReference type="Proteomes" id="UP000275281"/>
    </source>
</evidence>
<keyword evidence="4 10" id="KW-0378">Hydrolase</keyword>
<evidence type="ECO:0000313" key="10">
    <source>
        <dbReference type="EMBL" id="RPJ65760.1"/>
    </source>
</evidence>
<dbReference type="NCBIfam" id="NF001204">
    <property type="entry name" value="PRK00166.1"/>
    <property type="match status" value="1"/>
</dbReference>
<dbReference type="Pfam" id="PF00149">
    <property type="entry name" value="Metallophos"/>
    <property type="match status" value="1"/>
</dbReference>
<dbReference type="AlphaFoldDB" id="A0A3N5XYQ5"/>
<reference evidence="10 11" key="1">
    <citation type="submission" date="2018-11" db="EMBL/GenBank/DDBJ databases">
        <authorList>
            <person name="Ye M.-Q."/>
            <person name="Du Z.-J."/>
        </authorList>
    </citation>
    <scope>NUCLEOTIDE SEQUENCE [LARGE SCALE GENOMIC DNA]</scope>
    <source>
        <strain evidence="10 11">U0105</strain>
    </source>
</reference>
<comment type="catalytic activity">
    <reaction evidence="8">
        <text>P(1),P(4)-bis(5'-adenosyl) tetraphosphate + H2O = 2 ADP + 2 H(+)</text>
        <dbReference type="Rhea" id="RHEA:24252"/>
        <dbReference type="ChEBI" id="CHEBI:15377"/>
        <dbReference type="ChEBI" id="CHEBI:15378"/>
        <dbReference type="ChEBI" id="CHEBI:58141"/>
        <dbReference type="ChEBI" id="CHEBI:456216"/>
        <dbReference type="EC" id="3.6.1.41"/>
    </reaction>
</comment>
<name>A0A3N5XYQ5_9ALTE</name>
<proteinExistence type="inferred from homology"/>
<organism evidence="10 11">
    <name type="scientific">Alteromonas sediminis</name>
    <dbReference type="NCBI Taxonomy" id="2259342"/>
    <lineage>
        <taxon>Bacteria</taxon>
        <taxon>Pseudomonadati</taxon>
        <taxon>Pseudomonadota</taxon>
        <taxon>Gammaproteobacteria</taxon>
        <taxon>Alteromonadales</taxon>
        <taxon>Alteromonadaceae</taxon>
        <taxon>Alteromonas/Salinimonas group</taxon>
        <taxon>Alteromonas</taxon>
    </lineage>
</organism>
<dbReference type="Proteomes" id="UP000275281">
    <property type="component" value="Unassembled WGS sequence"/>
</dbReference>
<gene>
    <name evidence="10" type="ORF">DRW07_13165</name>
</gene>
<evidence type="ECO:0000256" key="3">
    <source>
        <dbReference type="ARBA" id="ARBA00012506"/>
    </source>
</evidence>
<dbReference type="InterPro" id="IPR006186">
    <property type="entry name" value="Ser/Thr-sp_prot-phosphatase"/>
</dbReference>
<evidence type="ECO:0000256" key="8">
    <source>
        <dbReference type="ARBA" id="ARBA00049417"/>
    </source>
</evidence>
<protein>
    <recommendedName>
        <fullName evidence="3">bis(5'-nucleosyl)-tetraphosphatase (symmetrical)</fullName>
        <ecNumber evidence="3">3.6.1.41</ecNumber>
    </recommendedName>
    <alternativeName>
        <fullName evidence="6">Ap4A hydrolase</fullName>
    </alternativeName>
    <alternativeName>
        <fullName evidence="5">Diadenosine 5',5'''-P1,P4-tetraphosphate pyrophosphohydrolase</fullName>
    </alternativeName>
    <alternativeName>
        <fullName evidence="7">Diadenosine tetraphosphatase</fullName>
    </alternativeName>
</protein>
<evidence type="ECO:0000256" key="4">
    <source>
        <dbReference type="ARBA" id="ARBA00022801"/>
    </source>
</evidence>
<dbReference type="PIRSF" id="PIRSF000903">
    <property type="entry name" value="B5n-ttraPtase_sm"/>
    <property type="match status" value="1"/>
</dbReference>